<protein>
    <submittedName>
        <fullName evidence="1">Signal peptidase II</fullName>
        <ecNumber evidence="1">3.4.23.36</ecNumber>
    </submittedName>
</protein>
<organism evidence="1 2">
    <name type="scientific">Candidatus Syntrophosphaera thermopropionivorans</name>
    <dbReference type="NCBI Taxonomy" id="2593015"/>
    <lineage>
        <taxon>Bacteria</taxon>
        <taxon>Pseudomonadati</taxon>
        <taxon>Candidatus Cloacimonadota</taxon>
        <taxon>Candidatus Cloacimonadia</taxon>
        <taxon>Candidatus Cloacimonadales</taxon>
        <taxon>Candidatus Cloacimonadaceae</taxon>
        <taxon>Candidatus Syntrophosphaera</taxon>
    </lineage>
</organism>
<dbReference type="EC" id="3.4.23.36" evidence="1"/>
<sequence length="189" mass="21199">MAKVKTYPAYLVMSLVIILDQVTKAVVRNKLPLYSWINVGEKWFGDTFQIFHLQNSGAAFSLSLPNPLWNKGFFIAVSVIAIIFIIWLLYQSTNRIQVIAFGLVLGGAIGNNLIDRPIFGAVTDFISVDIPNIIKGMDRFPVFNVADSAIFIGMCLLIYDLIFISGKKVERKEAEPLLETNDKILDKEL</sequence>
<gene>
    <name evidence="1" type="primary">lspA</name>
    <name evidence="1" type="ORF">E0946_02940</name>
</gene>
<evidence type="ECO:0000313" key="1">
    <source>
        <dbReference type="EMBL" id="TDF73527.1"/>
    </source>
</evidence>
<dbReference type="Proteomes" id="UP000294588">
    <property type="component" value="Unassembled WGS sequence"/>
</dbReference>
<proteinExistence type="predicted"/>
<accession>A0AC61QJU5</accession>
<reference evidence="1" key="1">
    <citation type="submission" date="2019-03" db="EMBL/GenBank/DDBJ databases">
        <title>Candidatus Syntrophosphaera thermopropionivorans: a novel player in syntrophic propionate oxidation during anaerobic digestion.</title>
        <authorList>
            <person name="Dyksma S."/>
        </authorList>
    </citation>
    <scope>NUCLEOTIDE SEQUENCE</scope>
    <source>
        <strain evidence="1">W5</strain>
    </source>
</reference>
<dbReference type="EMBL" id="SMOG01000005">
    <property type="protein sequence ID" value="TDF73527.1"/>
    <property type="molecule type" value="Genomic_DNA"/>
</dbReference>
<evidence type="ECO:0000313" key="2">
    <source>
        <dbReference type="Proteomes" id="UP000294588"/>
    </source>
</evidence>
<keyword evidence="2" id="KW-1185">Reference proteome</keyword>
<keyword evidence="1" id="KW-0378">Hydrolase</keyword>
<comment type="caution">
    <text evidence="1">The sequence shown here is derived from an EMBL/GenBank/DDBJ whole genome shotgun (WGS) entry which is preliminary data.</text>
</comment>
<name>A0AC61QJU5_9BACT</name>